<evidence type="ECO:0000313" key="3">
    <source>
        <dbReference type="Proteomes" id="UP000837675"/>
    </source>
</evidence>
<proteinExistence type="predicted"/>
<keyword evidence="1" id="KW-0732">Signal</keyword>
<reference evidence="2" key="1">
    <citation type="submission" date="2021-06" db="EMBL/GenBank/DDBJ databases">
        <authorList>
            <person name="Nardi T."/>
            <person name="Nardi T."/>
        </authorList>
    </citation>
    <scope>NUCLEOTIDE SEQUENCE</scope>
</reference>
<dbReference type="Proteomes" id="UP000837675">
    <property type="component" value="Unassembled WGS sequence"/>
</dbReference>
<organism evidence="2 3">
    <name type="scientific">Hyalomma marginatum</name>
    <dbReference type="NCBI Taxonomy" id="34627"/>
    <lineage>
        <taxon>Eukaryota</taxon>
        <taxon>Metazoa</taxon>
        <taxon>Ecdysozoa</taxon>
        <taxon>Arthropoda</taxon>
        <taxon>Chelicerata</taxon>
        <taxon>Arachnida</taxon>
        <taxon>Acari</taxon>
        <taxon>Parasitiformes</taxon>
        <taxon>Ixodida</taxon>
        <taxon>Ixodoidea</taxon>
        <taxon>Ixodidae</taxon>
        <taxon>Hyalomminae</taxon>
        <taxon>Hyalomma</taxon>
    </lineage>
</organism>
<evidence type="ECO:0000256" key="1">
    <source>
        <dbReference type="SAM" id="SignalP"/>
    </source>
</evidence>
<feature type="chain" id="PRO_5035883501" evidence="1">
    <location>
        <begin position="16"/>
        <end position="78"/>
    </location>
</feature>
<feature type="signal peptide" evidence="1">
    <location>
        <begin position="1"/>
        <end position="15"/>
    </location>
</feature>
<evidence type="ECO:0000313" key="2">
    <source>
        <dbReference type="EMBL" id="CAG7592701.1"/>
    </source>
</evidence>
<gene>
    <name evidence="2" type="ORF">MHYMCMPASI_00600</name>
</gene>
<sequence length="78" mass="8738">MRAVISLMFWMLVFSFIVSMFGNSDMNKVMQSFSNNITRTITSTVNSFNANINNILGNIKSSTGNMPDVGKMTEQFSK</sequence>
<comment type="caution">
    <text evidence="2">The sequence shown here is derived from an EMBL/GenBank/DDBJ whole genome shotgun (WGS) entry which is preliminary data.</text>
</comment>
<accession>A0A8S4C3X4</accession>
<keyword evidence="3" id="KW-1185">Reference proteome</keyword>
<protein>
    <submittedName>
        <fullName evidence="2">Uncharacterized protein</fullName>
    </submittedName>
</protein>
<dbReference type="AlphaFoldDB" id="A0A8S4C3X4"/>
<dbReference type="EMBL" id="CAJVAF010000290">
    <property type="protein sequence ID" value="CAG7592701.1"/>
    <property type="molecule type" value="Genomic_DNA"/>
</dbReference>
<name>A0A8S4C3X4_9ACAR</name>